<sequence>MNNKIFQNSLFVGIAVTLLVGVVVISNTNMAFSQNESISNDIHLGLNENNTSYLNSTSSNHTGNWTEGNSTLQTNQ</sequence>
<dbReference type="EMBL" id="LR216287">
    <property type="protein sequence ID" value="VFJ15376.1"/>
    <property type="molecule type" value="Genomic_DNA"/>
</dbReference>
<keyword evidence="3" id="KW-1185">Reference proteome</keyword>
<dbReference type="KEGG" id="nfn:NFRAN_3058"/>
<protein>
    <submittedName>
        <fullName evidence="2">Uncharacterized protein</fullName>
    </submittedName>
</protein>
<evidence type="ECO:0000313" key="3">
    <source>
        <dbReference type="Proteomes" id="UP000294299"/>
    </source>
</evidence>
<feature type="compositionally biased region" description="Polar residues" evidence="1">
    <location>
        <begin position="61"/>
        <end position="76"/>
    </location>
</feature>
<name>A0A484IDC5_9ARCH</name>
<reference evidence="2 3" key="1">
    <citation type="submission" date="2019-02" db="EMBL/GenBank/DDBJ databases">
        <authorList>
            <person name="Lehtovirta-Morley E L."/>
        </authorList>
    </citation>
    <scope>NUCLEOTIDE SEQUENCE [LARGE SCALE GENOMIC DNA]</scope>
    <source>
        <strain evidence="2">NFRAN1</strain>
    </source>
</reference>
<accession>A0A484IDC5</accession>
<dbReference type="OrthoDB" id="382218at2157"/>
<dbReference type="AlphaFoldDB" id="A0A484IDC5"/>
<gene>
    <name evidence="2" type="ORF">NFRAN_3058</name>
</gene>
<feature type="region of interest" description="Disordered" evidence="1">
    <location>
        <begin position="55"/>
        <end position="76"/>
    </location>
</feature>
<organism evidence="2 3">
    <name type="scientific">Candidatus Nitrosocosmicus franklandianus</name>
    <dbReference type="NCBI Taxonomy" id="1798806"/>
    <lineage>
        <taxon>Archaea</taxon>
        <taxon>Nitrososphaerota</taxon>
        <taxon>Nitrososphaeria</taxon>
        <taxon>Nitrososphaerales</taxon>
        <taxon>Nitrososphaeraceae</taxon>
        <taxon>Candidatus Nitrosocosmicus</taxon>
    </lineage>
</organism>
<dbReference type="Proteomes" id="UP000294299">
    <property type="component" value="Chromosome NFRAN"/>
</dbReference>
<dbReference type="GeneID" id="39422157"/>
<proteinExistence type="predicted"/>
<evidence type="ECO:0000256" key="1">
    <source>
        <dbReference type="SAM" id="MobiDB-lite"/>
    </source>
</evidence>
<dbReference type="RefSeq" id="WP_134485324.1">
    <property type="nucleotide sequence ID" value="NZ_LR216287.1"/>
</dbReference>
<evidence type="ECO:0000313" key="2">
    <source>
        <dbReference type="EMBL" id="VFJ15376.1"/>
    </source>
</evidence>